<keyword evidence="2" id="KW-0813">Transport</keyword>
<reference evidence="4" key="1">
    <citation type="submission" date="2022-05" db="EMBL/GenBank/DDBJ databases">
        <title>Complete genome sequence of toluene-degrading Gulosibacter sediminis strain ACHW.36C.</title>
        <authorList>
            <person name="Wai A.C."/>
            <person name="Lai G.K."/>
            <person name="Griffin S.D."/>
            <person name="Leung F.C."/>
        </authorList>
    </citation>
    <scope>NUCLEOTIDE SEQUENCE [LARGE SCALE GENOMIC DNA]</scope>
    <source>
        <strain evidence="4">ACHW.36C</strain>
    </source>
</reference>
<dbReference type="Gene3D" id="1.20.58.220">
    <property type="entry name" value="Phosphate transport system protein phou homolog 2, domain 2"/>
    <property type="match status" value="1"/>
</dbReference>
<feature type="domain" description="PhoU" evidence="3">
    <location>
        <begin position="121"/>
        <end position="208"/>
    </location>
</feature>
<evidence type="ECO:0000313" key="4">
    <source>
        <dbReference type="EMBL" id="UQN15543.1"/>
    </source>
</evidence>
<dbReference type="NCBIfam" id="TIGR02135">
    <property type="entry name" value="phoU_full"/>
    <property type="match status" value="1"/>
</dbReference>
<dbReference type="Pfam" id="PF01895">
    <property type="entry name" value="PhoU"/>
    <property type="match status" value="2"/>
</dbReference>
<comment type="subcellular location">
    <subcellularLocation>
        <location evidence="2">Cytoplasm</location>
    </subcellularLocation>
</comment>
<evidence type="ECO:0000256" key="2">
    <source>
        <dbReference type="PIRNR" id="PIRNR003107"/>
    </source>
</evidence>
<comment type="function">
    <text evidence="2">Plays a role in the regulation of phosphate uptake.</text>
</comment>
<comment type="similarity">
    <text evidence="2">Belongs to the PhoU family.</text>
</comment>
<evidence type="ECO:0000259" key="3">
    <source>
        <dbReference type="Pfam" id="PF01895"/>
    </source>
</evidence>
<evidence type="ECO:0000256" key="1">
    <source>
        <dbReference type="ARBA" id="ARBA00022592"/>
    </source>
</evidence>
<accession>A0ABY4MYM3</accession>
<feature type="domain" description="PhoU" evidence="3">
    <location>
        <begin position="18"/>
        <end position="103"/>
    </location>
</feature>
<proteinExistence type="inferred from homology"/>
<dbReference type="PIRSF" id="PIRSF003107">
    <property type="entry name" value="PhoU"/>
    <property type="match status" value="1"/>
</dbReference>
<comment type="subunit">
    <text evidence="2">Homodimer.</text>
</comment>
<keyword evidence="2" id="KW-0963">Cytoplasm</keyword>
<dbReference type="InterPro" id="IPR026022">
    <property type="entry name" value="PhoU_dom"/>
</dbReference>
<organism evidence="4">
    <name type="scientific">Gulosibacter sediminis</name>
    <dbReference type="NCBI Taxonomy" id="1729695"/>
    <lineage>
        <taxon>Bacteria</taxon>
        <taxon>Bacillati</taxon>
        <taxon>Actinomycetota</taxon>
        <taxon>Actinomycetes</taxon>
        <taxon>Micrococcales</taxon>
        <taxon>Microbacteriaceae</taxon>
        <taxon>Gulosibacter</taxon>
    </lineage>
</organism>
<sequence>MREIFQQELAQVQGGLVNIANHVQSAMTRALASFAHSDVAVADEVIGDDLKIDEQTAQLDDLTLEILLMQAPVANDLRFIVSTMRMSGSLERMGDLAAHIAQLARMRYPEESGASQVRQHLLEMGALDVAQAERLVRLFETEEPRLIDEIVAADDEIDAKHKQVLDTLGELEQDGNQEASPTQVVDATLANRYLERFSDHAVSIAKRIRYQQEGTEQEA</sequence>
<dbReference type="PANTHER" id="PTHR42930">
    <property type="entry name" value="PHOSPHATE-SPECIFIC TRANSPORT SYSTEM ACCESSORY PROTEIN PHOU"/>
    <property type="match status" value="1"/>
</dbReference>
<dbReference type="PANTHER" id="PTHR42930:SF3">
    <property type="entry name" value="PHOSPHATE-SPECIFIC TRANSPORT SYSTEM ACCESSORY PROTEIN PHOU"/>
    <property type="match status" value="1"/>
</dbReference>
<name>A0ABY4MYM3_9MICO</name>
<gene>
    <name evidence="4" type="primary">phoU</name>
    <name evidence="4" type="ORF">M3M28_03525</name>
</gene>
<dbReference type="InterPro" id="IPR038078">
    <property type="entry name" value="PhoU-like_sf"/>
</dbReference>
<dbReference type="InterPro" id="IPR028366">
    <property type="entry name" value="PhoU"/>
</dbReference>
<keyword evidence="1 2" id="KW-0592">Phosphate transport</keyword>
<dbReference type="SUPFAM" id="SSF109755">
    <property type="entry name" value="PhoU-like"/>
    <property type="match status" value="1"/>
</dbReference>
<protein>
    <recommendedName>
        <fullName evidence="2">Phosphate-specific transport system accessory protein PhoU</fullName>
    </recommendedName>
</protein>
<dbReference type="EMBL" id="CP097160">
    <property type="protein sequence ID" value="UQN15543.1"/>
    <property type="molecule type" value="Genomic_DNA"/>
</dbReference>